<name>A0A5C1QGX0_9SPIO</name>
<dbReference type="OrthoDB" id="344250at2"/>
<keyword evidence="2" id="KW-1185">Reference proteome</keyword>
<gene>
    <name evidence="1" type="ORF">EXM22_01890</name>
</gene>
<proteinExistence type="predicted"/>
<evidence type="ECO:0000313" key="2">
    <source>
        <dbReference type="Proteomes" id="UP000324209"/>
    </source>
</evidence>
<evidence type="ECO:0008006" key="3">
    <source>
        <dbReference type="Google" id="ProtNLM"/>
    </source>
</evidence>
<protein>
    <recommendedName>
        <fullName evidence="3">DUF3157 family protein</fullName>
    </recommendedName>
</protein>
<dbReference type="KEGG" id="ock:EXM22_01890"/>
<dbReference type="Proteomes" id="UP000324209">
    <property type="component" value="Chromosome"/>
</dbReference>
<evidence type="ECO:0000313" key="1">
    <source>
        <dbReference type="EMBL" id="QEN06801.1"/>
    </source>
</evidence>
<dbReference type="RefSeq" id="WP_149484884.1">
    <property type="nucleotide sequence ID" value="NZ_CP036150.1"/>
</dbReference>
<accession>A0A5C1QGX0</accession>
<dbReference type="EMBL" id="CP036150">
    <property type="protein sequence ID" value="QEN06801.1"/>
    <property type="molecule type" value="Genomic_DNA"/>
</dbReference>
<sequence>MERNNGTKMIKIVIFFIVFLWVGLFSLNAEENLIATTSEGKKVILNTDGTWSYINETEQKITIVDFDIILRDKNYDESRYNKDAILNLKVKNISGNKIGGYRITVKMENGFGDLLHTLKLTSGNSVLDNDEIDNANFVFKDNQFIDDEVYDDLSAYSKNNLIITIVDSQVLQSQ</sequence>
<dbReference type="AlphaFoldDB" id="A0A5C1QGX0"/>
<reference evidence="1 2" key="1">
    <citation type="submission" date="2019-02" db="EMBL/GenBank/DDBJ databases">
        <title>Complete Genome Sequence and Methylome Analysis of free living Spirochaetas.</title>
        <authorList>
            <person name="Fomenkov A."/>
            <person name="Dubinina G."/>
            <person name="Leshcheva N."/>
            <person name="Mikheeva N."/>
            <person name="Grabovich M."/>
            <person name="Vincze T."/>
            <person name="Roberts R.J."/>
        </authorList>
    </citation>
    <scope>NUCLEOTIDE SEQUENCE [LARGE SCALE GENOMIC DNA]</scope>
    <source>
        <strain evidence="1 2">K2</strain>
    </source>
</reference>
<organism evidence="1 2">
    <name type="scientific">Oceanispirochaeta crateris</name>
    <dbReference type="NCBI Taxonomy" id="2518645"/>
    <lineage>
        <taxon>Bacteria</taxon>
        <taxon>Pseudomonadati</taxon>
        <taxon>Spirochaetota</taxon>
        <taxon>Spirochaetia</taxon>
        <taxon>Spirochaetales</taxon>
        <taxon>Spirochaetaceae</taxon>
        <taxon>Oceanispirochaeta</taxon>
    </lineage>
</organism>